<proteinExistence type="predicted"/>
<evidence type="ECO:0000256" key="1">
    <source>
        <dbReference type="PROSITE-ProRule" id="PRU01005"/>
    </source>
</evidence>
<evidence type="ECO:0000313" key="5">
    <source>
        <dbReference type="Proteomes" id="UP001176961"/>
    </source>
</evidence>
<feature type="signal peptide" evidence="2">
    <location>
        <begin position="1"/>
        <end position="17"/>
    </location>
</feature>
<dbReference type="Gene3D" id="1.10.10.1940">
    <property type="match status" value="1"/>
</dbReference>
<comment type="caution">
    <text evidence="1">Lacks conserved residue(s) required for the propagation of feature annotation.</text>
</comment>
<dbReference type="InterPro" id="IPR003582">
    <property type="entry name" value="ShKT_dom"/>
</dbReference>
<dbReference type="Pfam" id="PF01549">
    <property type="entry name" value="ShK"/>
    <property type="match status" value="1"/>
</dbReference>
<dbReference type="EMBL" id="CATQJL010000305">
    <property type="protein sequence ID" value="CAJ0601778.1"/>
    <property type="molecule type" value="Genomic_DNA"/>
</dbReference>
<evidence type="ECO:0000313" key="4">
    <source>
        <dbReference type="EMBL" id="CAJ0601778.1"/>
    </source>
</evidence>
<sequence length="78" mass="8844">MLSYVLAISVVLLVCSATGKRERFTLEEIIQYKPIVKRQAECGHYSQCGSWKTNGFCNNHFFPTDVKQHWCGKACGLC</sequence>
<keyword evidence="2" id="KW-0732">Signal</keyword>
<accession>A0AA36H192</accession>
<dbReference type="PANTHER" id="PTHR46707">
    <property type="entry name" value="PROTEIN CBG07468"/>
    <property type="match status" value="1"/>
</dbReference>
<comment type="caution">
    <text evidence="4">The sequence shown here is derived from an EMBL/GenBank/DDBJ whole genome shotgun (WGS) entry which is preliminary data.</text>
</comment>
<protein>
    <recommendedName>
        <fullName evidence="3">ShKT domain-containing protein</fullName>
    </recommendedName>
</protein>
<dbReference type="PROSITE" id="PS51670">
    <property type="entry name" value="SHKT"/>
    <property type="match status" value="1"/>
</dbReference>
<keyword evidence="5" id="KW-1185">Reference proteome</keyword>
<evidence type="ECO:0000256" key="2">
    <source>
        <dbReference type="SAM" id="SignalP"/>
    </source>
</evidence>
<name>A0AA36H192_CYLNA</name>
<evidence type="ECO:0000259" key="3">
    <source>
        <dbReference type="PROSITE" id="PS51670"/>
    </source>
</evidence>
<gene>
    <name evidence="4" type="ORF">CYNAS_LOCUS13761</name>
</gene>
<dbReference type="AlphaFoldDB" id="A0AA36H192"/>
<dbReference type="PANTHER" id="PTHR46707:SF1">
    <property type="entry name" value="COEXPRESSED WITH POLYCYSTINS-RELATED"/>
    <property type="match status" value="1"/>
</dbReference>
<feature type="domain" description="ShKT" evidence="3">
    <location>
        <begin position="42"/>
        <end position="78"/>
    </location>
</feature>
<reference evidence="4" key="1">
    <citation type="submission" date="2023-07" db="EMBL/GenBank/DDBJ databases">
        <authorList>
            <consortium name="CYATHOMIX"/>
        </authorList>
    </citation>
    <scope>NUCLEOTIDE SEQUENCE</scope>
    <source>
        <strain evidence="4">N/A</strain>
    </source>
</reference>
<dbReference type="Proteomes" id="UP001176961">
    <property type="component" value="Unassembled WGS sequence"/>
</dbReference>
<feature type="chain" id="PRO_5041448884" description="ShKT domain-containing protein" evidence="2">
    <location>
        <begin position="18"/>
        <end position="78"/>
    </location>
</feature>
<organism evidence="4 5">
    <name type="scientific">Cylicocyclus nassatus</name>
    <name type="common">Nematode worm</name>
    <dbReference type="NCBI Taxonomy" id="53992"/>
    <lineage>
        <taxon>Eukaryota</taxon>
        <taxon>Metazoa</taxon>
        <taxon>Ecdysozoa</taxon>
        <taxon>Nematoda</taxon>
        <taxon>Chromadorea</taxon>
        <taxon>Rhabditida</taxon>
        <taxon>Rhabditina</taxon>
        <taxon>Rhabditomorpha</taxon>
        <taxon>Strongyloidea</taxon>
        <taxon>Strongylidae</taxon>
        <taxon>Cylicocyclus</taxon>
    </lineage>
</organism>